<name>A0A9R0K965_SPIOL</name>
<evidence type="ECO:0000313" key="3">
    <source>
        <dbReference type="Proteomes" id="UP000813463"/>
    </source>
</evidence>
<dbReference type="AlphaFoldDB" id="A0A9R0K965"/>
<keyword evidence="3" id="KW-1185">Reference proteome</keyword>
<accession>A0A9R0K965</accession>
<dbReference type="InterPro" id="IPR004330">
    <property type="entry name" value="FAR1_DNA_bnd_dom"/>
</dbReference>
<dbReference type="GeneID" id="110802141"/>
<evidence type="ECO:0000259" key="1">
    <source>
        <dbReference type="Pfam" id="PF03101"/>
    </source>
</evidence>
<dbReference type="OrthoDB" id="1726386at2759"/>
<dbReference type="RefSeq" id="XP_021863261.1">
    <property type="nucleotide sequence ID" value="XM_022007569.2"/>
</dbReference>
<proteinExistence type="predicted"/>
<feature type="domain" description="MULE transposase" evidence="2">
    <location>
        <begin position="274"/>
        <end position="349"/>
    </location>
</feature>
<organism evidence="3 4">
    <name type="scientific">Spinacia oleracea</name>
    <name type="common">Spinach</name>
    <dbReference type="NCBI Taxonomy" id="3562"/>
    <lineage>
        <taxon>Eukaryota</taxon>
        <taxon>Viridiplantae</taxon>
        <taxon>Streptophyta</taxon>
        <taxon>Embryophyta</taxon>
        <taxon>Tracheophyta</taxon>
        <taxon>Spermatophyta</taxon>
        <taxon>Magnoliopsida</taxon>
        <taxon>eudicotyledons</taxon>
        <taxon>Gunneridae</taxon>
        <taxon>Pentapetalae</taxon>
        <taxon>Caryophyllales</taxon>
        <taxon>Chenopodiaceae</taxon>
        <taxon>Chenopodioideae</taxon>
        <taxon>Anserineae</taxon>
        <taxon>Spinacia</taxon>
    </lineage>
</organism>
<reference evidence="3" key="1">
    <citation type="journal article" date="2021" name="Nat. Commun.">
        <title>Genomic analyses provide insights into spinach domestication and the genetic basis of agronomic traits.</title>
        <authorList>
            <person name="Cai X."/>
            <person name="Sun X."/>
            <person name="Xu C."/>
            <person name="Sun H."/>
            <person name="Wang X."/>
            <person name="Ge C."/>
            <person name="Zhang Z."/>
            <person name="Wang Q."/>
            <person name="Fei Z."/>
            <person name="Jiao C."/>
            <person name="Wang Q."/>
        </authorList>
    </citation>
    <scope>NUCLEOTIDE SEQUENCE [LARGE SCALE GENOMIC DNA]</scope>
    <source>
        <strain evidence="3">cv. Varoflay</strain>
    </source>
</reference>
<feature type="domain" description="FAR1" evidence="1">
    <location>
        <begin position="50"/>
        <end position="148"/>
    </location>
</feature>
<evidence type="ECO:0000259" key="2">
    <source>
        <dbReference type="Pfam" id="PF10551"/>
    </source>
</evidence>
<gene>
    <name evidence="4" type="primary">LOC110802141</name>
</gene>
<dbReference type="PANTHER" id="PTHR47718">
    <property type="entry name" value="OS01G0519700 PROTEIN"/>
    <property type="match status" value="1"/>
</dbReference>
<sequence length="349" mass="40820">MVEFVGNDNNEDVIEEVNITNDEEETGVDDDVVTPPFVGMVFHSWEEVDKYYKRYGRQQGFGILRAAGSYVQKGGAKSKELRGYLWKCECYGRAVYRHRVEGKRVYSIRDKLCTKRSKKCDCPVLMYCNRTKDGDWVVKRAVNEHKNHCPTPRKSKYVPRYRQEDINSLVKRKMFNDYNSGANVLQIFNCLASERNEVENVTFTKKYLQNIISRDKAEKMKVGDWNAMWKYFKAMSTDNENFFHKHRVGMDNKLQDVMWVNARSRASYEEFRDVVVFDSTYLTNEYDLPFSNFVGVNHHGQTILLGCALLSHEDSETFEWLFTTWFSCMPNKKPIGFLSDQDAATRKAL</sequence>
<protein>
    <submittedName>
        <fullName evidence="4">Protein FAR1-RELATED SEQUENCE 8-like</fullName>
    </submittedName>
</protein>
<reference evidence="4" key="2">
    <citation type="submission" date="2025-08" db="UniProtKB">
        <authorList>
            <consortium name="RefSeq"/>
        </authorList>
    </citation>
    <scope>IDENTIFICATION</scope>
    <source>
        <tissue evidence="4">Leaf</tissue>
    </source>
</reference>
<dbReference type="PANTHER" id="PTHR47718:SF13">
    <property type="entry name" value="OS09G0290500 PROTEIN"/>
    <property type="match status" value="1"/>
</dbReference>
<dbReference type="Proteomes" id="UP000813463">
    <property type="component" value="Chromosome 5"/>
</dbReference>
<dbReference type="Pfam" id="PF10551">
    <property type="entry name" value="MULE"/>
    <property type="match status" value="1"/>
</dbReference>
<dbReference type="Pfam" id="PF03101">
    <property type="entry name" value="FAR1"/>
    <property type="match status" value="1"/>
</dbReference>
<dbReference type="KEGG" id="soe:110802141"/>
<dbReference type="InterPro" id="IPR018289">
    <property type="entry name" value="MULE_transposase_dom"/>
</dbReference>
<evidence type="ECO:0000313" key="4">
    <source>
        <dbReference type="RefSeq" id="XP_021863261.1"/>
    </source>
</evidence>